<name>A0AAJ6H0L7_9XANT</name>
<dbReference type="EMBL" id="CP127225">
    <property type="protein sequence ID" value="WIX07326.1"/>
    <property type="molecule type" value="Genomic_DNA"/>
</dbReference>
<evidence type="ECO:0000256" key="1">
    <source>
        <dbReference type="SAM" id="MobiDB-lite"/>
    </source>
</evidence>
<feature type="compositionally biased region" description="Polar residues" evidence="1">
    <location>
        <begin position="1"/>
        <end position="10"/>
    </location>
</feature>
<accession>A0AAJ6H0L7</accession>
<dbReference type="RefSeq" id="WP_053503352.1">
    <property type="nucleotide sequence ID" value="NZ_CP127225.1"/>
</dbReference>
<dbReference type="AlphaFoldDB" id="A0AAJ6H0L7"/>
<protein>
    <submittedName>
        <fullName evidence="2">Uncharacterized protein</fullName>
    </submittedName>
</protein>
<proteinExistence type="predicted"/>
<sequence length="95" mass="10587">MTAYFFSQRSAHPASIGTPPDAPSRARVTERCFLCSKSESALHKACWPAARASAWSSLHYYRRATGRTTTIACCHAKALLAAWLADMRLHRRLAH</sequence>
<dbReference type="Proteomes" id="UP001228059">
    <property type="component" value="Chromosome"/>
</dbReference>
<reference evidence="2 3" key="1">
    <citation type="submission" date="2023-05" db="EMBL/GenBank/DDBJ databases">
        <title>Complete Genome Resource of Xanthomonas oryzae pv. leersiae Strain YNJC Isolated From Plateau Japonica Rice in Southwest China.</title>
        <authorList>
            <person name="Aa X."/>
            <person name="Mei L."/>
            <person name="Liu P."/>
            <person name="Yang Y."/>
            <person name="Tang C."/>
            <person name="Zhang F."/>
            <person name="Dong C."/>
            <person name="Wang B."/>
            <person name="Chen X."/>
            <person name="Dai L."/>
        </authorList>
    </citation>
    <scope>NUCLEOTIDE SEQUENCE [LARGE SCALE GENOMIC DNA]</scope>
    <source>
        <strain evidence="2 3">YNJC</strain>
    </source>
</reference>
<evidence type="ECO:0000313" key="3">
    <source>
        <dbReference type="Proteomes" id="UP001228059"/>
    </source>
</evidence>
<gene>
    <name evidence="2" type="ORF">QN060_04325</name>
</gene>
<evidence type="ECO:0000313" key="2">
    <source>
        <dbReference type="EMBL" id="WIX07326.1"/>
    </source>
</evidence>
<feature type="region of interest" description="Disordered" evidence="1">
    <location>
        <begin position="1"/>
        <end position="24"/>
    </location>
</feature>
<organism evidence="2 3">
    <name type="scientific">Xanthomonas oryzae pv. leersiae</name>
    <dbReference type="NCBI Taxonomy" id="3112258"/>
    <lineage>
        <taxon>Bacteria</taxon>
        <taxon>Pseudomonadati</taxon>
        <taxon>Pseudomonadota</taxon>
        <taxon>Gammaproteobacteria</taxon>
        <taxon>Lysobacterales</taxon>
        <taxon>Lysobacteraceae</taxon>
        <taxon>Xanthomonas</taxon>
    </lineage>
</organism>